<dbReference type="RefSeq" id="XP_029823010.1">
    <property type="nucleotide sequence ID" value="XM_029967150.4"/>
</dbReference>
<evidence type="ECO:0000256" key="5">
    <source>
        <dbReference type="PROSITE-ProRule" id="PRU00309"/>
    </source>
</evidence>
<accession>A0A4D5S589</accession>
<dbReference type="PROSITE" id="PS50950">
    <property type="entry name" value="ZF_THAP"/>
    <property type="match status" value="1"/>
</dbReference>
<dbReference type="VEuPathDB" id="VectorBase:ISCI016758"/>
<dbReference type="InterPro" id="IPR006612">
    <property type="entry name" value="THAP_Znf"/>
</dbReference>
<keyword evidence="1" id="KW-0479">Metal-binding</keyword>
<evidence type="ECO:0000256" key="1">
    <source>
        <dbReference type="ARBA" id="ARBA00022723"/>
    </source>
</evidence>
<dbReference type="SMART" id="SM00980">
    <property type="entry name" value="THAP"/>
    <property type="match status" value="1"/>
</dbReference>
<feature type="compositionally biased region" description="Acidic residues" evidence="6">
    <location>
        <begin position="66"/>
        <end position="76"/>
    </location>
</feature>
<evidence type="ECO:0000259" key="7">
    <source>
        <dbReference type="PROSITE" id="PS50950"/>
    </source>
</evidence>
<organism evidence="8">
    <name type="scientific">Ixodes scapularis</name>
    <name type="common">Black-legged tick</name>
    <name type="synonym">Deer tick</name>
    <dbReference type="NCBI Taxonomy" id="6945"/>
    <lineage>
        <taxon>Eukaryota</taxon>
        <taxon>Metazoa</taxon>
        <taxon>Ecdysozoa</taxon>
        <taxon>Arthropoda</taxon>
        <taxon>Chelicerata</taxon>
        <taxon>Arachnida</taxon>
        <taxon>Acari</taxon>
        <taxon>Parasitiformes</taxon>
        <taxon>Ixodida</taxon>
        <taxon>Ixodoidea</taxon>
        <taxon>Ixodidae</taxon>
        <taxon>Ixodinae</taxon>
        <taxon>Ixodes</taxon>
    </lineage>
</organism>
<feature type="non-terminal residue" evidence="8">
    <location>
        <position position="266"/>
    </location>
</feature>
<feature type="domain" description="THAP-type" evidence="7">
    <location>
        <begin position="159"/>
        <end position="241"/>
    </location>
</feature>
<dbReference type="InterPro" id="IPR038441">
    <property type="entry name" value="THAP_Znf_sf"/>
</dbReference>
<dbReference type="GO" id="GO:0008270">
    <property type="term" value="F:zinc ion binding"/>
    <property type="evidence" value="ECO:0007669"/>
    <property type="project" value="UniProtKB-KW"/>
</dbReference>
<evidence type="ECO:0000256" key="6">
    <source>
        <dbReference type="SAM" id="MobiDB-lite"/>
    </source>
</evidence>
<keyword evidence="3" id="KW-0862">Zinc</keyword>
<dbReference type="SUPFAM" id="SSF57716">
    <property type="entry name" value="Glucocorticoid receptor-like (DNA-binding domain)"/>
    <property type="match status" value="1"/>
</dbReference>
<sequence length="266" mass="29914">MESSRPSRKRVKKLSDEEIQQILGSDSENSDDPDFDLDNSNGRTRKGSSFGAFLTKKTKSSAASSDSEDPDDPDDPDMPRSSRRGSRRHPRRSGRARRSSGENEKRKPSSSSWAPVVNVPPPNPQPDPSPPRAAAPPVEYKTWDGTVAVIEPSAQSGEKSYYCCVRGCSSANVSDRDGLWLFEMPKEASIMSAWDNRLPLDYERNRPHSPRVCFRHFEKSDFVRRQQRLVGLREGALPNHPDIPDAVLRRSNPRLDFKDAIKEEPL</sequence>
<dbReference type="EMBL" id="GHJT01010100">
    <property type="protein sequence ID" value="MOY44071.1"/>
    <property type="molecule type" value="Transcribed_RNA"/>
</dbReference>
<dbReference type="GO" id="GO:0003677">
    <property type="term" value="F:DNA binding"/>
    <property type="evidence" value="ECO:0007669"/>
    <property type="project" value="UniProtKB-UniRule"/>
</dbReference>
<dbReference type="Gene3D" id="6.20.210.20">
    <property type="entry name" value="THAP domain"/>
    <property type="match status" value="1"/>
</dbReference>
<dbReference type="VEuPathDB" id="VectorBase:ISCW016758"/>
<evidence type="ECO:0000256" key="2">
    <source>
        <dbReference type="ARBA" id="ARBA00022771"/>
    </source>
</evidence>
<reference evidence="8" key="1">
    <citation type="submission" date="2019-04" db="EMBL/GenBank/DDBJ databases">
        <title>An insight into the mialome of Ixodes scapularis.</title>
        <authorList>
            <person name="Ribeiro J.M."/>
            <person name="Mather T.N."/>
            <person name="Karim S."/>
        </authorList>
    </citation>
    <scope>NUCLEOTIDE SEQUENCE</scope>
</reference>
<evidence type="ECO:0000256" key="3">
    <source>
        <dbReference type="ARBA" id="ARBA00022833"/>
    </source>
</evidence>
<keyword evidence="2 5" id="KW-0863">Zinc-finger</keyword>
<evidence type="ECO:0000256" key="4">
    <source>
        <dbReference type="ARBA" id="ARBA00023125"/>
    </source>
</evidence>
<dbReference type="AlphaFoldDB" id="A0A4D5S589"/>
<protein>
    <recommendedName>
        <fullName evidence="7">THAP-type domain-containing protein</fullName>
    </recommendedName>
</protein>
<feature type="region of interest" description="Disordered" evidence="6">
    <location>
        <begin position="21"/>
        <end position="137"/>
    </location>
</feature>
<proteinExistence type="predicted"/>
<dbReference type="VEuPathDB" id="VectorBase:ISCP_016676"/>
<feature type="compositionally biased region" description="Basic residues" evidence="6">
    <location>
        <begin position="81"/>
        <end position="98"/>
    </location>
</feature>
<dbReference type="OrthoDB" id="6512041at2759"/>
<dbReference type="OMA" id="DKTYYCC"/>
<evidence type="ECO:0000313" key="8">
    <source>
        <dbReference type="EMBL" id="MOY44071.1"/>
    </source>
</evidence>
<feature type="compositionally biased region" description="Pro residues" evidence="6">
    <location>
        <begin position="118"/>
        <end position="134"/>
    </location>
</feature>
<dbReference type="GeneID" id="8026831"/>
<dbReference type="Pfam" id="PF05485">
    <property type="entry name" value="THAP"/>
    <property type="match status" value="1"/>
</dbReference>
<dbReference type="KEGG" id="isc:8026831"/>
<name>A0A4D5S589_IXOSC</name>
<keyword evidence="4 5" id="KW-0238">DNA-binding</keyword>
<feature type="compositionally biased region" description="Acidic residues" evidence="6">
    <location>
        <begin position="28"/>
        <end position="37"/>
    </location>
</feature>